<keyword evidence="3" id="KW-1133">Transmembrane helix</keyword>
<dbReference type="eggNOG" id="COG4477">
    <property type="taxonomic scope" value="Bacteria"/>
</dbReference>
<accession>A0A256F3A2</accession>
<evidence type="ECO:0000313" key="5">
    <source>
        <dbReference type="Proteomes" id="UP000216345"/>
    </source>
</evidence>
<protein>
    <recommendedName>
        <fullName evidence="6">TIGR02302 family protein</fullName>
    </recommendedName>
</protein>
<feature type="compositionally biased region" description="Low complexity" evidence="2">
    <location>
        <begin position="742"/>
        <end position="754"/>
    </location>
</feature>
<feature type="region of interest" description="Disordered" evidence="2">
    <location>
        <begin position="697"/>
        <end position="799"/>
    </location>
</feature>
<keyword evidence="3" id="KW-0472">Membrane</keyword>
<evidence type="ECO:0000313" key="4">
    <source>
        <dbReference type="EMBL" id="OYR09312.1"/>
    </source>
</evidence>
<keyword evidence="1" id="KW-0175">Coiled coil</keyword>
<dbReference type="EMBL" id="NNRK01000034">
    <property type="protein sequence ID" value="OYR09312.1"/>
    <property type="molecule type" value="Genomic_DNA"/>
</dbReference>
<evidence type="ECO:0000256" key="1">
    <source>
        <dbReference type="SAM" id="Coils"/>
    </source>
</evidence>
<dbReference type="NCBIfam" id="TIGR02302">
    <property type="entry name" value="aProt_lowcomp"/>
    <property type="match status" value="1"/>
</dbReference>
<organism evidence="4 5">
    <name type="scientific">Brucella rhizosphaerae</name>
    <dbReference type="NCBI Taxonomy" id="571254"/>
    <lineage>
        <taxon>Bacteria</taxon>
        <taxon>Pseudomonadati</taxon>
        <taxon>Pseudomonadota</taxon>
        <taxon>Alphaproteobacteria</taxon>
        <taxon>Hyphomicrobiales</taxon>
        <taxon>Brucellaceae</taxon>
        <taxon>Brucella/Ochrobactrum group</taxon>
        <taxon>Brucella</taxon>
    </lineage>
</organism>
<dbReference type="OrthoDB" id="8477685at2"/>
<feature type="transmembrane region" description="Helical" evidence="3">
    <location>
        <begin position="75"/>
        <end position="94"/>
    </location>
</feature>
<dbReference type="InterPro" id="IPR012683">
    <property type="entry name" value="CHP02302_TM"/>
</dbReference>
<dbReference type="Proteomes" id="UP000216345">
    <property type="component" value="Unassembled WGS sequence"/>
</dbReference>
<feature type="region of interest" description="Disordered" evidence="2">
    <location>
        <begin position="640"/>
        <end position="661"/>
    </location>
</feature>
<evidence type="ECO:0000256" key="2">
    <source>
        <dbReference type="SAM" id="MobiDB-lite"/>
    </source>
</evidence>
<keyword evidence="5" id="KW-1185">Reference proteome</keyword>
<feature type="transmembrane region" description="Helical" evidence="3">
    <location>
        <begin position="46"/>
        <end position="69"/>
    </location>
</feature>
<feature type="compositionally biased region" description="Low complexity" evidence="2">
    <location>
        <begin position="717"/>
        <end position="730"/>
    </location>
</feature>
<evidence type="ECO:0008006" key="6">
    <source>
        <dbReference type="Google" id="ProtNLM"/>
    </source>
</evidence>
<dbReference type="AlphaFoldDB" id="A0A256F3A2"/>
<gene>
    <name evidence="4" type="ORF">CEV32_1741</name>
</gene>
<proteinExistence type="predicted"/>
<feature type="coiled-coil region" evidence="1">
    <location>
        <begin position="532"/>
        <end position="572"/>
    </location>
</feature>
<reference evidence="4 5" key="1">
    <citation type="submission" date="2017-07" db="EMBL/GenBank/DDBJ databases">
        <title>Phylogenetic study on the rhizospheric bacterium Ochrobactrum sp. A44.</title>
        <authorList>
            <person name="Krzyzanowska D.M."/>
            <person name="Ossowicki A."/>
            <person name="Rajewska M."/>
            <person name="Maciag T."/>
            <person name="Kaczynski Z."/>
            <person name="Czerwicka M."/>
            <person name="Jafra S."/>
        </authorList>
    </citation>
    <scope>NUCLEOTIDE SEQUENCE [LARGE SCALE GENOMIC DNA]</scope>
    <source>
        <strain evidence="4 5">PR17</strain>
    </source>
</reference>
<dbReference type="Pfam" id="PF13779">
    <property type="entry name" value="DUF4175"/>
    <property type="match status" value="1"/>
</dbReference>
<evidence type="ECO:0000256" key="3">
    <source>
        <dbReference type="SAM" id="Phobius"/>
    </source>
</evidence>
<keyword evidence="3" id="KW-0812">Transmembrane</keyword>
<name>A0A256F3A2_9HYPH</name>
<comment type="caution">
    <text evidence="4">The sequence shown here is derived from an EMBL/GenBank/DDBJ whole genome shotgun (WGS) entry which is preliminary data.</text>
</comment>
<feature type="transmembrane region" description="Helical" evidence="3">
    <location>
        <begin position="170"/>
        <end position="188"/>
    </location>
</feature>
<feature type="region of interest" description="Disordered" evidence="2">
    <location>
        <begin position="260"/>
        <end position="297"/>
    </location>
</feature>
<sequence>MIQQRKDSKDLPIRKRDAFFRLFSGEGAALRRLHLQSFLTISFERLWPLVLPLILLIALFASLSWLGLFTLMPRWLHLGVLGLFALAGLVALYLPFRFRLPNEDDITARIEDVNGLIHEPLAVQTGKMATGSNDPFAVALWQEHKRRMAERLKNLQSGLPRPHIPERDPFALRAIVALLFVTAFAYSLSPNSGRIADAFHLRAGKATAVTRIDAWVTPPRYTGRAPVFLSTTIDEANVGKPITVPQGSIVNIRVIGGSSERLTTTDPTGHRSEIQPVAPQSTPKDGEETAAEQQPEQQAIVDGSRNFRYDLQQDQTVTLSGTDARWTFAVTPDNAPTIRFTKEPGHALNGTLQLAYEITDDYGPAKAYGEIVPLDMDHEDEEVAPLYDAPDLPLALPRRGTKEATTAKDLTEHPWAGQEVALTLVVTDANGKTGRSETKVMKLPERPFSNPLAKAVVEQRRILAFDGTQRDHVRDMLSALMLRPEETIKNNAHFLGLVTIRTRLRLATGDDALRDTADYMWQVALGIEDGNLSAAEKRLRQAQEALRNALQNGASQEEIAKLSAELRKAMQDFLREFAQRQQQNPNARNTPVDPNARVLTEKDLQRMMDQIENLARQGSRDQAEQLLSQLQDMMNNLQMGQQAQPGQQGQGQGQGQANQMQQQMNKLGDLMRRQQQMMNETFNLDQKMQQQYNNSEGEFGEEDQMPGDDGSMGPGESQQGQSQQNGQQNGTPSEMAEAMRKLQQQQQQLQQELQKFNEDLKGMGIDPNQDFSDAGKSMGNAADALGRSEGSEASDQQGSALDALRRGGRDMMKQMQQAMGEQGQGQSGQNGQTGRDPLGRQQGSNGMSNGDDVKIPGEIDIQRAREILDEIRRKLGNALTPQMEKEYLQRLLQFD</sequence>
<dbReference type="RefSeq" id="WP_094578373.1">
    <property type="nucleotide sequence ID" value="NZ_JBHEEL010000003.1"/>
</dbReference>
<feature type="region of interest" description="Disordered" evidence="2">
    <location>
        <begin position="814"/>
        <end position="857"/>
    </location>
</feature>